<feature type="compositionally biased region" description="Low complexity" evidence="2">
    <location>
        <begin position="265"/>
        <end position="282"/>
    </location>
</feature>
<name>A0A8J6HMQ9_TENMO</name>
<keyword evidence="4" id="KW-1185">Reference proteome</keyword>
<evidence type="ECO:0000313" key="3">
    <source>
        <dbReference type="EMBL" id="KAH0817469.1"/>
    </source>
</evidence>
<reference evidence="3" key="1">
    <citation type="journal article" date="2020" name="J Insects Food Feed">
        <title>The yellow mealworm (Tenebrio molitor) genome: a resource for the emerging insects as food and feed industry.</title>
        <authorList>
            <person name="Eriksson T."/>
            <person name="Andere A."/>
            <person name="Kelstrup H."/>
            <person name="Emery V."/>
            <person name="Picard C."/>
        </authorList>
    </citation>
    <scope>NUCLEOTIDE SEQUENCE</scope>
    <source>
        <strain evidence="3">Stoneville</strain>
        <tissue evidence="3">Whole head</tissue>
    </source>
</reference>
<proteinExistence type="predicted"/>
<sequence length="324" mass="35537">MVNSTPPIFFQDTINGQRYREQLLTPFLDQVHPDQGKGRKSHHAEELSITIRKAVVAVLRPSVDSSDLAFVSDRRDLSSVLSDRQGDCLVLVVLCSVPVPCYGGTSSSPGRSANLHLLREVLRLFERFDHDVHDATQPTLEDVLTHLSAQIAALTQEVKELRALKEDVDELRAFNDARLVQLEESNEDLVSMTATPKVVIVQPKAPFEATQPPADQDMGELFQEVKGRKPRKRRPSVASLEDQAVEPGPSHGPLSAEVPKKAKKANPQAPQANPNRPAPAKQVAQNKPPAENKIPPIIIRDAAKWVPASTVFASTPSPSTISEH</sequence>
<protein>
    <submittedName>
        <fullName evidence="3">Uncharacterized protein</fullName>
    </submittedName>
</protein>
<evidence type="ECO:0000313" key="4">
    <source>
        <dbReference type="Proteomes" id="UP000719412"/>
    </source>
</evidence>
<gene>
    <name evidence="3" type="ORF">GEV33_005322</name>
</gene>
<dbReference type="Proteomes" id="UP000719412">
    <property type="component" value="Unassembled WGS sequence"/>
</dbReference>
<dbReference type="EMBL" id="JABDTM020019409">
    <property type="protein sequence ID" value="KAH0817469.1"/>
    <property type="molecule type" value="Genomic_DNA"/>
</dbReference>
<feature type="coiled-coil region" evidence="1">
    <location>
        <begin position="144"/>
        <end position="171"/>
    </location>
</feature>
<keyword evidence="1" id="KW-0175">Coiled coil</keyword>
<evidence type="ECO:0000256" key="2">
    <source>
        <dbReference type="SAM" id="MobiDB-lite"/>
    </source>
</evidence>
<organism evidence="3 4">
    <name type="scientific">Tenebrio molitor</name>
    <name type="common">Yellow mealworm beetle</name>
    <dbReference type="NCBI Taxonomy" id="7067"/>
    <lineage>
        <taxon>Eukaryota</taxon>
        <taxon>Metazoa</taxon>
        <taxon>Ecdysozoa</taxon>
        <taxon>Arthropoda</taxon>
        <taxon>Hexapoda</taxon>
        <taxon>Insecta</taxon>
        <taxon>Pterygota</taxon>
        <taxon>Neoptera</taxon>
        <taxon>Endopterygota</taxon>
        <taxon>Coleoptera</taxon>
        <taxon>Polyphaga</taxon>
        <taxon>Cucujiformia</taxon>
        <taxon>Tenebrionidae</taxon>
        <taxon>Tenebrio</taxon>
    </lineage>
</organism>
<evidence type="ECO:0000256" key="1">
    <source>
        <dbReference type="SAM" id="Coils"/>
    </source>
</evidence>
<feature type="region of interest" description="Disordered" evidence="2">
    <location>
        <begin position="223"/>
        <end position="296"/>
    </location>
</feature>
<comment type="caution">
    <text evidence="3">The sequence shown here is derived from an EMBL/GenBank/DDBJ whole genome shotgun (WGS) entry which is preliminary data.</text>
</comment>
<accession>A0A8J6HMQ9</accession>
<dbReference type="AlphaFoldDB" id="A0A8J6HMQ9"/>
<reference evidence="3" key="2">
    <citation type="submission" date="2021-08" db="EMBL/GenBank/DDBJ databases">
        <authorList>
            <person name="Eriksson T."/>
        </authorList>
    </citation>
    <scope>NUCLEOTIDE SEQUENCE</scope>
    <source>
        <strain evidence="3">Stoneville</strain>
        <tissue evidence="3">Whole head</tissue>
    </source>
</reference>